<reference evidence="3 4" key="1">
    <citation type="journal article" date="2023" name="Sci. Data">
        <title>Genome assembly of the Korean intertidal mud-creeper Batillaria attramentaria.</title>
        <authorList>
            <person name="Patra A.K."/>
            <person name="Ho P.T."/>
            <person name="Jun S."/>
            <person name="Lee S.J."/>
            <person name="Kim Y."/>
            <person name="Won Y.J."/>
        </authorList>
    </citation>
    <scope>NUCLEOTIDE SEQUENCE [LARGE SCALE GENOMIC DNA]</scope>
    <source>
        <strain evidence="3">Wonlab-2016</strain>
    </source>
</reference>
<feature type="binding site" evidence="1">
    <location>
        <position position="194"/>
    </location>
    <ligand>
        <name>Zn(2+)</name>
        <dbReference type="ChEBI" id="CHEBI:29105"/>
        <note>catalytic</note>
    </ligand>
</feature>
<evidence type="ECO:0000313" key="4">
    <source>
        <dbReference type="Proteomes" id="UP001519460"/>
    </source>
</evidence>
<organism evidence="3 4">
    <name type="scientific">Batillaria attramentaria</name>
    <dbReference type="NCBI Taxonomy" id="370345"/>
    <lineage>
        <taxon>Eukaryota</taxon>
        <taxon>Metazoa</taxon>
        <taxon>Spiralia</taxon>
        <taxon>Lophotrochozoa</taxon>
        <taxon>Mollusca</taxon>
        <taxon>Gastropoda</taxon>
        <taxon>Caenogastropoda</taxon>
        <taxon>Sorbeoconcha</taxon>
        <taxon>Cerithioidea</taxon>
        <taxon>Batillariidae</taxon>
        <taxon>Batillaria</taxon>
    </lineage>
</organism>
<keyword evidence="1" id="KW-0862">Zinc</keyword>
<keyword evidence="1" id="KW-1015">Disulfide bond</keyword>
<feature type="non-terminal residue" evidence="3">
    <location>
        <position position="1"/>
    </location>
</feature>
<dbReference type="SUPFAM" id="SSF55486">
    <property type="entry name" value="Metalloproteases ('zincins'), catalytic domain"/>
    <property type="match status" value="1"/>
</dbReference>
<feature type="non-terminal residue" evidence="3">
    <location>
        <position position="671"/>
    </location>
</feature>
<accession>A0ABD0M3B6</accession>
<feature type="binding site" evidence="1">
    <location>
        <position position="198"/>
    </location>
    <ligand>
        <name>Zn(2+)</name>
        <dbReference type="ChEBI" id="CHEBI:29105"/>
        <note>catalytic</note>
    </ligand>
</feature>
<protein>
    <recommendedName>
        <fullName evidence="2">Peptidase M12B domain-containing protein</fullName>
    </recommendedName>
</protein>
<feature type="binding site" evidence="1">
    <location>
        <position position="204"/>
    </location>
    <ligand>
        <name>Zn(2+)</name>
        <dbReference type="ChEBI" id="CHEBI:29105"/>
        <note>catalytic</note>
    </ligand>
</feature>
<feature type="disulfide bond" evidence="1">
    <location>
        <begin position="214"/>
        <end position="238"/>
    </location>
</feature>
<dbReference type="Gene3D" id="2.130.10.10">
    <property type="entry name" value="YVTN repeat-like/Quinoprotein amine dehydrogenase"/>
    <property type="match status" value="1"/>
</dbReference>
<evidence type="ECO:0000256" key="1">
    <source>
        <dbReference type="PROSITE-ProRule" id="PRU00276"/>
    </source>
</evidence>
<name>A0ABD0M3B6_9CAEN</name>
<comment type="caution">
    <text evidence="3">The sequence shown here is derived from an EMBL/GenBank/DDBJ whole genome shotgun (WGS) entry which is preliminary data.</text>
</comment>
<dbReference type="Pfam" id="PF13582">
    <property type="entry name" value="Reprolysin_3"/>
    <property type="match status" value="1"/>
</dbReference>
<dbReference type="InterPro" id="IPR001590">
    <property type="entry name" value="Peptidase_M12B"/>
</dbReference>
<dbReference type="InterPro" id="IPR036322">
    <property type="entry name" value="WD40_repeat_dom_sf"/>
</dbReference>
<dbReference type="InterPro" id="IPR015943">
    <property type="entry name" value="WD40/YVTN_repeat-like_dom_sf"/>
</dbReference>
<proteinExistence type="predicted"/>
<dbReference type="Gene3D" id="3.40.390.10">
    <property type="entry name" value="Collagenase (Catalytic Domain)"/>
    <property type="match status" value="1"/>
</dbReference>
<dbReference type="PROSITE" id="PS50215">
    <property type="entry name" value="ADAM_MEPRO"/>
    <property type="match status" value="1"/>
</dbReference>
<sequence>TWAYTVEVQLFVDTEAQTKWKKATGEGDTSKAKDQIKEYLKSIFKGVRLCSILPNNNYPEKLSSDSEFIPSRSEVNEAFATTSKYGLDVDVRMVGEPIFPSGAICDTPYLGDSRATQENQCLDKFRAWAVTTYPSSTADHFMLFTGYDIADKNSEGTIERDTAGIAFMSGVCGHIKTSVVEMAFDGSVISTTAHELAHNLGSDHDGGSSPPTNCALGYVMDPGGKGIRKETNFAFSECSAKMMKATLANKACVSQTTAPAFSESGARDFGQQYDPDTQCKHIYNYKGFLAGKTLSGYFPRKCKNGQCVADSTLPAGDDYCVYGEGPFAFLGDKTYKTCGQVDSSVCSSKTGKYNCCKKCRPGEDVWFTASQRSCAGRHGPPETTRTMTITKPSKRAKEEAVTGLLLHTDRYDILKSWSSEQDKLQKVFLEDMEETFSISLRDEPQLIRTEVPPFYVRDIAHHQRLQADILHLVGCSSRIIRLTVTQNGAELLTESLVYVRETRTVIAGGVGLLKAICLSGLECSLSVESKVDVESTLGKSEMVYDVVVDSRYKRLLVTLKQTHAFDDKRTGTITCCALYRRAEYIFTGYENGKVKVWDTTMTRKVHEFSDHCDKVIGRQKCSQYRVVRCEGRFKLLRMGEKLYRMGVLKDCGAAGFWFQTSNRILFYELND</sequence>
<dbReference type="AlphaFoldDB" id="A0ABD0M3B6"/>
<evidence type="ECO:0000313" key="3">
    <source>
        <dbReference type="EMBL" id="KAK7506275.1"/>
    </source>
</evidence>
<dbReference type="SUPFAM" id="SSF50978">
    <property type="entry name" value="WD40 repeat-like"/>
    <property type="match status" value="1"/>
</dbReference>
<feature type="active site" evidence="1">
    <location>
        <position position="195"/>
    </location>
</feature>
<dbReference type="PANTHER" id="PTHR11905:SF159">
    <property type="entry name" value="ADAM METALLOPROTEASE"/>
    <property type="match status" value="1"/>
</dbReference>
<dbReference type="EMBL" id="JACVVK020000007">
    <property type="protein sequence ID" value="KAK7506275.1"/>
    <property type="molecule type" value="Genomic_DNA"/>
</dbReference>
<dbReference type="InterPro" id="IPR024079">
    <property type="entry name" value="MetalloPept_cat_dom_sf"/>
</dbReference>
<feature type="domain" description="Peptidase M12B" evidence="2">
    <location>
        <begin position="75"/>
        <end position="259"/>
    </location>
</feature>
<dbReference type="PANTHER" id="PTHR11905">
    <property type="entry name" value="ADAM A DISINTEGRIN AND METALLOPROTEASE DOMAIN"/>
    <property type="match status" value="1"/>
</dbReference>
<gene>
    <name evidence="3" type="ORF">BaRGS_00002387</name>
</gene>
<keyword evidence="4" id="KW-1185">Reference proteome</keyword>
<dbReference type="GO" id="GO:0046872">
    <property type="term" value="F:metal ion binding"/>
    <property type="evidence" value="ECO:0007669"/>
    <property type="project" value="UniProtKB-KW"/>
</dbReference>
<comment type="caution">
    <text evidence="1">Lacks conserved residue(s) required for the propagation of feature annotation.</text>
</comment>
<evidence type="ECO:0000259" key="2">
    <source>
        <dbReference type="PROSITE" id="PS50215"/>
    </source>
</evidence>
<dbReference type="Proteomes" id="UP001519460">
    <property type="component" value="Unassembled WGS sequence"/>
</dbReference>
<keyword evidence="1" id="KW-0479">Metal-binding</keyword>